<evidence type="ECO:0000313" key="12">
    <source>
        <dbReference type="Proteomes" id="UP000006073"/>
    </source>
</evidence>
<keyword evidence="7 8" id="KW-0408">Iron</keyword>
<dbReference type="PANTHER" id="PTHR32303:SF4">
    <property type="entry name" value="QUINOPROTEIN GLUCOSE DEHYDROGENASE"/>
    <property type="match status" value="1"/>
</dbReference>
<dbReference type="STRING" id="1189612.A33Q_4575"/>
<dbReference type="PANTHER" id="PTHR32303">
    <property type="entry name" value="QUINOPROTEIN ALCOHOL DEHYDROGENASE (CYTOCHROME C)"/>
    <property type="match status" value="1"/>
</dbReference>
<keyword evidence="5 9" id="KW-0732">Signal</keyword>
<dbReference type="PROSITE" id="PS51007">
    <property type="entry name" value="CYTC"/>
    <property type="match status" value="1"/>
</dbReference>
<evidence type="ECO:0000256" key="7">
    <source>
        <dbReference type="ARBA" id="ARBA00023004"/>
    </source>
</evidence>
<feature type="signal peptide" evidence="9">
    <location>
        <begin position="1"/>
        <end position="22"/>
    </location>
</feature>
<dbReference type="eggNOG" id="COG4993">
    <property type="taxonomic scope" value="Bacteria"/>
</dbReference>
<dbReference type="InterPro" id="IPR009056">
    <property type="entry name" value="Cyt_c-like_dom"/>
</dbReference>
<dbReference type="Pfam" id="PF01011">
    <property type="entry name" value="PQQ"/>
    <property type="match status" value="2"/>
</dbReference>
<dbReference type="CDD" id="cd10280">
    <property type="entry name" value="PQQ_mGDH"/>
    <property type="match status" value="1"/>
</dbReference>
<dbReference type="EMBL" id="ALWO02000054">
    <property type="protein sequence ID" value="EOZ91507.1"/>
    <property type="molecule type" value="Genomic_DNA"/>
</dbReference>
<evidence type="ECO:0000256" key="9">
    <source>
        <dbReference type="SAM" id="SignalP"/>
    </source>
</evidence>
<protein>
    <submittedName>
        <fullName evidence="11">Glucose dehydrogenase, PQQ-dependent</fullName>
        <ecNumber evidence="11">1.1.5.2</ecNumber>
    </submittedName>
</protein>
<dbReference type="Gene3D" id="1.10.760.10">
    <property type="entry name" value="Cytochrome c-like domain"/>
    <property type="match status" value="1"/>
</dbReference>
<name>S2CWG6_INDAL</name>
<dbReference type="GO" id="GO:0020037">
    <property type="term" value="F:heme binding"/>
    <property type="evidence" value="ECO:0007669"/>
    <property type="project" value="InterPro"/>
</dbReference>
<comment type="caution">
    <text evidence="11">The sequence shown here is derived from an EMBL/GenBank/DDBJ whole genome shotgun (WGS) entry which is preliminary data.</text>
</comment>
<evidence type="ECO:0000256" key="5">
    <source>
        <dbReference type="ARBA" id="ARBA00022729"/>
    </source>
</evidence>
<keyword evidence="3 8" id="KW-0349">Heme</keyword>
<gene>
    <name evidence="11" type="ORF">A33Q_4575</name>
</gene>
<dbReference type="InterPro" id="IPR017511">
    <property type="entry name" value="PQQ_mDH"/>
</dbReference>
<dbReference type="SMART" id="SM00564">
    <property type="entry name" value="PQQ"/>
    <property type="match status" value="4"/>
</dbReference>
<evidence type="ECO:0000256" key="6">
    <source>
        <dbReference type="ARBA" id="ARBA00023002"/>
    </source>
</evidence>
<dbReference type="GO" id="GO:0008876">
    <property type="term" value="F:quinoprotein glucose dehydrogenase activity"/>
    <property type="evidence" value="ECO:0007669"/>
    <property type="project" value="UniProtKB-EC"/>
</dbReference>
<dbReference type="InterPro" id="IPR011047">
    <property type="entry name" value="Quinoprotein_ADH-like_sf"/>
</dbReference>
<keyword evidence="12" id="KW-1185">Reference proteome</keyword>
<comment type="similarity">
    <text evidence="2">Belongs to the bacterial PQQ dehydrogenase family.</text>
</comment>
<keyword evidence="6 11" id="KW-0560">Oxidoreductase</keyword>
<evidence type="ECO:0000256" key="1">
    <source>
        <dbReference type="ARBA" id="ARBA00001931"/>
    </source>
</evidence>
<dbReference type="InterPro" id="IPR036909">
    <property type="entry name" value="Cyt_c-like_dom_sf"/>
</dbReference>
<dbReference type="GO" id="GO:0016020">
    <property type="term" value="C:membrane"/>
    <property type="evidence" value="ECO:0007669"/>
    <property type="project" value="InterPro"/>
</dbReference>
<dbReference type="RefSeq" id="WP_009035354.1">
    <property type="nucleotide sequence ID" value="NZ_ALWO02000054.1"/>
</dbReference>
<feature type="chain" id="PRO_5004495934" evidence="9">
    <location>
        <begin position="23"/>
        <end position="706"/>
    </location>
</feature>
<dbReference type="SUPFAM" id="SSF46626">
    <property type="entry name" value="Cytochrome c"/>
    <property type="match status" value="1"/>
</dbReference>
<dbReference type="EC" id="1.1.5.2" evidence="11"/>
<evidence type="ECO:0000256" key="3">
    <source>
        <dbReference type="ARBA" id="ARBA00022617"/>
    </source>
</evidence>
<dbReference type="Proteomes" id="UP000006073">
    <property type="component" value="Unassembled WGS sequence"/>
</dbReference>
<accession>S2CWG6</accession>
<dbReference type="InterPro" id="IPR018391">
    <property type="entry name" value="PQQ_b-propeller_rpt"/>
</dbReference>
<comment type="cofactor">
    <cofactor evidence="1">
        <name>pyrroloquinoline quinone</name>
        <dbReference type="ChEBI" id="CHEBI:58442"/>
    </cofactor>
</comment>
<feature type="domain" description="Cytochrome c" evidence="10">
    <location>
        <begin position="467"/>
        <end position="544"/>
    </location>
</feature>
<dbReference type="Gene3D" id="2.140.10.10">
    <property type="entry name" value="Quinoprotein alcohol dehydrogenase-like superfamily"/>
    <property type="match status" value="2"/>
</dbReference>
<dbReference type="GO" id="GO:0009055">
    <property type="term" value="F:electron transfer activity"/>
    <property type="evidence" value="ECO:0007669"/>
    <property type="project" value="InterPro"/>
</dbReference>
<dbReference type="SUPFAM" id="SSF50998">
    <property type="entry name" value="Quinoprotein alcohol dehydrogenase-like"/>
    <property type="match status" value="1"/>
</dbReference>
<evidence type="ECO:0000256" key="4">
    <source>
        <dbReference type="ARBA" id="ARBA00022723"/>
    </source>
</evidence>
<evidence type="ECO:0000313" key="11">
    <source>
        <dbReference type="EMBL" id="EOZ91507.1"/>
    </source>
</evidence>
<dbReference type="InterPro" id="IPR002372">
    <property type="entry name" value="PQQ_rpt_dom"/>
</dbReference>
<dbReference type="GO" id="GO:0048038">
    <property type="term" value="F:quinone binding"/>
    <property type="evidence" value="ECO:0007669"/>
    <property type="project" value="InterPro"/>
</dbReference>
<evidence type="ECO:0000256" key="2">
    <source>
        <dbReference type="ARBA" id="ARBA00008156"/>
    </source>
</evidence>
<keyword evidence="4 8" id="KW-0479">Metal-binding</keyword>
<dbReference type="GO" id="GO:0046872">
    <property type="term" value="F:metal ion binding"/>
    <property type="evidence" value="ECO:0007669"/>
    <property type="project" value="UniProtKB-KW"/>
</dbReference>
<proteinExistence type="inferred from homology"/>
<dbReference type="OrthoDB" id="9816081at2"/>
<sequence>MKKNKVFSISFLIGSLFFLACAVEDSVSDWPEFLGGPGRNQYSKLTQINRENVSQLSKAWEYHTGDSGQIQCNPIIIDGVLYGMTATTRPFAIDAASGKEIWRLPTEDHDQFSTSRGLSYWGNGKDNRIYYTKGEWLYALHAKDGTLVESFGENGKVSLKSGLGKQADQKMVISNAPGTIYKDLIIMPLRVSEGTDAAMGHIQAFNVITGALEWVFHTIPKPGEFGFDTWPEEAHKNTRVGGANNWAGMALDTQRGIIYIPTGSAAYDFYGKDRPGQNLFANTLLALDAATGNRIWHYQIVHHDILDRDLPSAPNLLTIHVAGKQVDVVTQTTKHGYVFVFDRETGEPVFPIDEKPVPQSDIPGEQSWPTQPVPKLPAPFARQTLAPHDISPYAENKEELKQTLASLRNEGPFTPLSLGGSIVFPGLDGGAEWGGAAADPEGVLYVNSSEMAWILGLGPSQTEESLADLSEGARVYQTQCAACHMEDRSGNPLSGYPALDKLEGNLSRMAAQTIIQNGKGMMPAFTQLSSSQRASLLDYLYKTEEVVAKKEPGMDGNSPIAPEPAYKINRFSKFLDSNGLPAISPPWGTLSAIDLNTGMYKWKIAFGEYPELVEKGIPTTGAESYGGPIVTQSGLLFIAGTKDKKLRAYDKETGKLLWEGMLPAAGFATPSTYIANGRQYVVIACGGNKLGAPSGDSYVAFALPQD</sequence>
<organism evidence="11 12">
    <name type="scientific">Indibacter alkaliphilus (strain CCUG 57479 / KCTC 22604 / LW1)</name>
    <dbReference type="NCBI Taxonomy" id="1189612"/>
    <lineage>
        <taxon>Bacteria</taxon>
        <taxon>Pseudomonadati</taxon>
        <taxon>Bacteroidota</taxon>
        <taxon>Cytophagia</taxon>
        <taxon>Cytophagales</taxon>
        <taxon>Cyclobacteriaceae</taxon>
    </lineage>
</organism>
<dbReference type="PROSITE" id="PS51257">
    <property type="entry name" value="PROKAR_LIPOPROTEIN"/>
    <property type="match status" value="1"/>
</dbReference>
<reference evidence="11 12" key="1">
    <citation type="journal article" date="2013" name="Genome Announc.">
        <title>Draft Genome Sequence of Indibacter alkaliphilus Strain LW1T, Isolated from Lonar Lake, a Haloalkaline Lake in the Buldana District of Maharashtra, India.</title>
        <authorList>
            <person name="Singh A."/>
            <person name="Kumar Jangir P."/>
            <person name="Sharma R."/>
            <person name="Singh A."/>
            <person name="Kumar Pinnaka A."/>
            <person name="Shivaji S."/>
        </authorList>
    </citation>
    <scope>NUCLEOTIDE SEQUENCE [LARGE SCALE GENOMIC DNA]</scope>
    <source>
        <strain evidence="12">CCUG 57479 / KCTC 22604 / LW1</strain>
    </source>
</reference>
<evidence type="ECO:0000259" key="10">
    <source>
        <dbReference type="PROSITE" id="PS51007"/>
    </source>
</evidence>
<evidence type="ECO:0000256" key="8">
    <source>
        <dbReference type="PROSITE-ProRule" id="PRU00433"/>
    </source>
</evidence>
<dbReference type="AlphaFoldDB" id="S2CWG6"/>